<evidence type="ECO:0000313" key="3">
    <source>
        <dbReference type="WBParaSite" id="NBR_0000303201-mRNA-1"/>
    </source>
</evidence>
<dbReference type="Gene3D" id="3.40.30.10">
    <property type="entry name" value="Glutaredoxin"/>
    <property type="match status" value="1"/>
</dbReference>
<dbReference type="EMBL" id="UYSL01004090">
    <property type="protein sequence ID" value="VDL66621.1"/>
    <property type="molecule type" value="Genomic_DNA"/>
</dbReference>
<protein>
    <submittedName>
        <fullName evidence="3">Cytochrome P450</fullName>
    </submittedName>
</protein>
<accession>A0A0N4XKI0</accession>
<dbReference type="Proteomes" id="UP000271162">
    <property type="component" value="Unassembled WGS sequence"/>
</dbReference>
<keyword evidence="2" id="KW-1185">Reference proteome</keyword>
<evidence type="ECO:0000313" key="1">
    <source>
        <dbReference type="EMBL" id="VDL66621.1"/>
    </source>
</evidence>
<proteinExistence type="predicted"/>
<reference evidence="3" key="1">
    <citation type="submission" date="2017-02" db="UniProtKB">
        <authorList>
            <consortium name="WormBaseParasite"/>
        </authorList>
    </citation>
    <scope>IDENTIFICATION</scope>
</reference>
<dbReference type="AlphaFoldDB" id="A0A0N4XKI0"/>
<dbReference type="SUPFAM" id="SSF52833">
    <property type="entry name" value="Thioredoxin-like"/>
    <property type="match status" value="1"/>
</dbReference>
<dbReference type="WBParaSite" id="NBR_0000303201-mRNA-1">
    <property type="protein sequence ID" value="NBR_0000303201-mRNA-1"/>
    <property type="gene ID" value="NBR_0000303201"/>
</dbReference>
<evidence type="ECO:0000313" key="2">
    <source>
        <dbReference type="Proteomes" id="UP000271162"/>
    </source>
</evidence>
<dbReference type="STRING" id="27835.A0A0N4XKI0"/>
<dbReference type="InterPro" id="IPR036249">
    <property type="entry name" value="Thioredoxin-like_sf"/>
</dbReference>
<organism evidence="3">
    <name type="scientific">Nippostrongylus brasiliensis</name>
    <name type="common">Rat hookworm</name>
    <dbReference type="NCBI Taxonomy" id="27835"/>
    <lineage>
        <taxon>Eukaryota</taxon>
        <taxon>Metazoa</taxon>
        <taxon>Ecdysozoa</taxon>
        <taxon>Nematoda</taxon>
        <taxon>Chromadorea</taxon>
        <taxon>Rhabditida</taxon>
        <taxon>Rhabditina</taxon>
        <taxon>Rhabditomorpha</taxon>
        <taxon>Strongyloidea</taxon>
        <taxon>Heligmosomidae</taxon>
        <taxon>Nippostrongylus</taxon>
    </lineage>
</organism>
<reference evidence="1 2" key="2">
    <citation type="submission" date="2018-11" db="EMBL/GenBank/DDBJ databases">
        <authorList>
            <consortium name="Pathogen Informatics"/>
        </authorList>
    </citation>
    <scope>NUCLEOTIDE SEQUENCE [LARGE SCALE GENOMIC DNA]</scope>
</reference>
<gene>
    <name evidence="1" type="ORF">NBR_LOCUS3032</name>
</gene>
<name>A0A0N4XKI0_NIPBR</name>
<sequence length="125" mass="13903">MSTVEICSDSILPYRYGALRDLIRRVIGPEEKLKMKLGDTFPAFSAQTNLGKIDNFHEWMGNSYCLGPDLEGLMMASSRNVDIERMSKSVFILIPTKGSGWAILFSHPADYTPVCTTELARAALL</sequence>